<keyword evidence="1" id="KW-0812">Transmembrane</keyword>
<name>A0A3E3E2H3_9FIRM</name>
<keyword evidence="1" id="KW-1133">Transmembrane helix</keyword>
<dbReference type="RefSeq" id="WP_117531276.1">
    <property type="nucleotide sequence ID" value="NZ_QUSM01000002.1"/>
</dbReference>
<organism evidence="2 3">
    <name type="scientific">Anaerofustis stercorihominis</name>
    <dbReference type="NCBI Taxonomy" id="214853"/>
    <lineage>
        <taxon>Bacteria</taxon>
        <taxon>Bacillati</taxon>
        <taxon>Bacillota</taxon>
        <taxon>Clostridia</taxon>
        <taxon>Eubacteriales</taxon>
        <taxon>Eubacteriaceae</taxon>
        <taxon>Anaerofustis</taxon>
    </lineage>
</organism>
<keyword evidence="1" id="KW-0472">Membrane</keyword>
<sequence length="146" mass="17169">MYLIIVDFMMHMSFGKHLYFIYEWLIEHLYLVGFVGFLYGCVLFYGTVCAKKYIPKDFNDFVFSESAKILKLDSSISIDDLSRQIYTKWVEHVPNLPKKYKVPTKKGFWIETPTVKTLEEDLNINRQAIVTMFKSNKKEGEVAESK</sequence>
<comment type="caution">
    <text evidence="2">The sequence shown here is derived from an EMBL/GenBank/DDBJ whole genome shotgun (WGS) entry which is preliminary data.</text>
</comment>
<proteinExistence type="predicted"/>
<dbReference type="Proteomes" id="UP000261212">
    <property type="component" value="Unassembled WGS sequence"/>
</dbReference>
<evidence type="ECO:0000256" key="1">
    <source>
        <dbReference type="SAM" id="Phobius"/>
    </source>
</evidence>
<dbReference type="EMBL" id="QUSM01000002">
    <property type="protein sequence ID" value="RGD75118.1"/>
    <property type="molecule type" value="Genomic_DNA"/>
</dbReference>
<evidence type="ECO:0000313" key="3">
    <source>
        <dbReference type="Proteomes" id="UP000261212"/>
    </source>
</evidence>
<feature type="transmembrane region" description="Helical" evidence="1">
    <location>
        <begin position="28"/>
        <end position="48"/>
    </location>
</feature>
<dbReference type="AlphaFoldDB" id="A0A3E3E2H3"/>
<accession>A0A3E3E2H3</accession>
<evidence type="ECO:0000313" key="2">
    <source>
        <dbReference type="EMBL" id="RGD75118.1"/>
    </source>
</evidence>
<gene>
    <name evidence="2" type="ORF">DW687_02000</name>
</gene>
<reference evidence="2 3" key="1">
    <citation type="submission" date="2018-08" db="EMBL/GenBank/DDBJ databases">
        <title>A genome reference for cultivated species of the human gut microbiota.</title>
        <authorList>
            <person name="Zou Y."/>
            <person name="Xue W."/>
            <person name="Luo G."/>
        </authorList>
    </citation>
    <scope>NUCLEOTIDE SEQUENCE [LARGE SCALE GENOMIC DNA]</scope>
    <source>
        <strain evidence="2 3">AM25-6</strain>
    </source>
</reference>
<protein>
    <submittedName>
        <fullName evidence="2">Uncharacterized protein</fullName>
    </submittedName>
</protein>